<dbReference type="KEGG" id="pcq:PcP3B5_34850"/>
<gene>
    <name evidence="1" type="ORF">A9C11_17390</name>
    <name evidence="2" type="ORF">P3W55_11885</name>
</gene>
<name>A0A127MUA9_9PSED</name>
<dbReference type="GeneID" id="72996552"/>
<evidence type="ECO:0000313" key="3">
    <source>
        <dbReference type="Proteomes" id="UP000077748"/>
    </source>
</evidence>
<organism evidence="1 3">
    <name type="scientific">Pseudomonas citronellolis</name>
    <dbReference type="NCBI Taxonomy" id="53408"/>
    <lineage>
        <taxon>Bacteria</taxon>
        <taxon>Pseudomonadati</taxon>
        <taxon>Pseudomonadota</taxon>
        <taxon>Gammaproteobacteria</taxon>
        <taxon>Pseudomonadales</taxon>
        <taxon>Pseudomonadaceae</taxon>
        <taxon>Pseudomonas</taxon>
    </lineage>
</organism>
<dbReference type="RefSeq" id="WP_052267646.1">
    <property type="nucleotide sequence ID" value="NZ_CP014158.1"/>
</dbReference>
<evidence type="ECO:0000313" key="1">
    <source>
        <dbReference type="EMBL" id="ANI15642.1"/>
    </source>
</evidence>
<proteinExistence type="predicted"/>
<dbReference type="Proteomes" id="UP000077748">
    <property type="component" value="Chromosome"/>
</dbReference>
<reference evidence="1 3" key="1">
    <citation type="submission" date="2016-05" db="EMBL/GenBank/DDBJ databases">
        <title>Genome Sequence of Pseudomonas citronellolis Strain SJTE-3, an Estrogens and Persistent Organic Pollutants degradation strain.</title>
        <authorList>
            <person name="Liang R."/>
        </authorList>
    </citation>
    <scope>NUCLEOTIDE SEQUENCE [LARGE SCALE GENOMIC DNA]</scope>
    <source>
        <strain evidence="1 3">SJTE-3</strain>
    </source>
</reference>
<dbReference type="EMBL" id="CP015878">
    <property type="protein sequence ID" value="ANI15642.1"/>
    <property type="molecule type" value="Genomic_DNA"/>
</dbReference>
<evidence type="ECO:0000313" key="2">
    <source>
        <dbReference type="EMBL" id="MDF3842407.1"/>
    </source>
</evidence>
<sequence>MTDLQPVTTLSQPHDDVLFVDASAPAEHLYEAAERRLIALEDLLCLLADCPDEMPLVQGQARLVSALLPMAAEARQLYRLAQSRS</sequence>
<dbReference type="EMBL" id="JARJLR010000210">
    <property type="protein sequence ID" value="MDF3842407.1"/>
    <property type="molecule type" value="Genomic_DNA"/>
</dbReference>
<dbReference type="AlphaFoldDB" id="A0A127MUA9"/>
<dbReference type="Proteomes" id="UP001220662">
    <property type="component" value="Unassembled WGS sequence"/>
</dbReference>
<accession>A0A127MUA9</accession>
<protein>
    <recommendedName>
        <fullName evidence="4">DUF3077 domain-containing protein</fullName>
    </recommendedName>
</protein>
<evidence type="ECO:0008006" key="4">
    <source>
        <dbReference type="Google" id="ProtNLM"/>
    </source>
</evidence>
<reference evidence="2" key="2">
    <citation type="submission" date="2023-03" db="EMBL/GenBank/DDBJ databases">
        <title>Draft assemblies of triclosan tolerant bacteria isolated from returned activated sludge.</title>
        <authorList>
            <person name="Van Hamelsveld S."/>
        </authorList>
    </citation>
    <scope>NUCLEOTIDE SEQUENCE</scope>
    <source>
        <strain evidence="2">GW210015_S63</strain>
    </source>
</reference>